<dbReference type="Proteomes" id="UP000526734">
    <property type="component" value="Unassembled WGS sequence"/>
</dbReference>
<proteinExistence type="predicted"/>
<evidence type="ECO:0000313" key="2">
    <source>
        <dbReference type="Proteomes" id="UP000526734"/>
    </source>
</evidence>
<gene>
    <name evidence="1" type="ORF">H4281_06455</name>
</gene>
<keyword evidence="2" id="KW-1185">Reference proteome</keyword>
<comment type="caution">
    <text evidence="1">The sequence shown here is derived from an EMBL/GenBank/DDBJ whole genome shotgun (WGS) entry which is preliminary data.</text>
</comment>
<sequence>MADNQQSSLPPIQRFGGASIETMAVAPLLGDGYSYDRATLEEIAKLYESLADKYYLDRDHAGIIARTQSPGLEFSSTDNAAIFRNSGEVLKGSLEQCERYCRDQAAKHRAALKKYADAEHAHSAEIRRAGGHL</sequence>
<evidence type="ECO:0000313" key="1">
    <source>
        <dbReference type="EMBL" id="MBB1152764.1"/>
    </source>
</evidence>
<name>A0A7W3VTG5_9PSEU</name>
<organism evidence="1 2">
    <name type="scientific">Amycolatopsis dendrobii</name>
    <dbReference type="NCBI Taxonomy" id="2760662"/>
    <lineage>
        <taxon>Bacteria</taxon>
        <taxon>Bacillati</taxon>
        <taxon>Actinomycetota</taxon>
        <taxon>Actinomycetes</taxon>
        <taxon>Pseudonocardiales</taxon>
        <taxon>Pseudonocardiaceae</taxon>
        <taxon>Amycolatopsis</taxon>
    </lineage>
</organism>
<protein>
    <recommendedName>
        <fullName evidence="3">PE domain-containing protein</fullName>
    </recommendedName>
</protein>
<accession>A0A7W3VTG5</accession>
<dbReference type="AlphaFoldDB" id="A0A7W3VTG5"/>
<evidence type="ECO:0008006" key="3">
    <source>
        <dbReference type="Google" id="ProtNLM"/>
    </source>
</evidence>
<reference evidence="1 2" key="1">
    <citation type="submission" date="2020-08" db="EMBL/GenBank/DDBJ databases">
        <title>Amycolatopsis sp. nov. DR6-1 isolated from Dendrobium heterocarpum.</title>
        <authorList>
            <person name="Tedsree N."/>
            <person name="Kuncharoen N."/>
            <person name="Likhitwitayawuid K."/>
            <person name="Tanasupawat S."/>
        </authorList>
    </citation>
    <scope>NUCLEOTIDE SEQUENCE [LARGE SCALE GENOMIC DNA]</scope>
    <source>
        <strain evidence="1 2">DR6-1</strain>
    </source>
</reference>
<dbReference type="EMBL" id="JACGZW010000002">
    <property type="protein sequence ID" value="MBB1152764.1"/>
    <property type="molecule type" value="Genomic_DNA"/>
</dbReference>
<dbReference type="RefSeq" id="WP_182889931.1">
    <property type="nucleotide sequence ID" value="NZ_JACGZW010000002.1"/>
</dbReference>